<evidence type="ECO:0000313" key="2">
    <source>
        <dbReference type="EMBL" id="KAJ5215514.1"/>
    </source>
</evidence>
<dbReference type="Proteomes" id="UP001150904">
    <property type="component" value="Unassembled WGS sequence"/>
</dbReference>
<feature type="region of interest" description="Disordered" evidence="1">
    <location>
        <begin position="1"/>
        <end position="55"/>
    </location>
</feature>
<sequence>MARVPRRARHESRNNATDTTPLLEQAHEKLSSQRNKQKPVSGKKPNQPLYDQAQTNLPLRLLHDYVGPEAWWTPFKASTSQQKGSERKEHRNKPTTGEDRLNWLRRLRPKPHRQCALGRAG</sequence>
<name>A0A9W9NAT3_9EURO</name>
<evidence type="ECO:0000313" key="3">
    <source>
        <dbReference type="Proteomes" id="UP001150904"/>
    </source>
</evidence>
<evidence type="ECO:0000256" key="1">
    <source>
        <dbReference type="SAM" id="MobiDB-lite"/>
    </source>
</evidence>
<dbReference type="OrthoDB" id="4303701at2759"/>
<feature type="compositionally biased region" description="Basic residues" evidence="1">
    <location>
        <begin position="103"/>
        <end position="113"/>
    </location>
</feature>
<comment type="caution">
    <text evidence="2">The sequence shown here is derived from an EMBL/GenBank/DDBJ whole genome shotgun (WGS) entry which is preliminary data.</text>
</comment>
<dbReference type="AlphaFoldDB" id="A0A9W9NAT3"/>
<dbReference type="RefSeq" id="XP_058311327.1">
    <property type="nucleotide sequence ID" value="XM_058448983.1"/>
</dbReference>
<dbReference type="EMBL" id="JAPQKR010000005">
    <property type="protein sequence ID" value="KAJ5215514.1"/>
    <property type="molecule type" value="Genomic_DNA"/>
</dbReference>
<organism evidence="2 3">
    <name type="scientific">Penicillium cinerascens</name>
    <dbReference type="NCBI Taxonomy" id="70096"/>
    <lineage>
        <taxon>Eukaryota</taxon>
        <taxon>Fungi</taxon>
        <taxon>Dikarya</taxon>
        <taxon>Ascomycota</taxon>
        <taxon>Pezizomycotina</taxon>
        <taxon>Eurotiomycetes</taxon>
        <taxon>Eurotiomycetidae</taxon>
        <taxon>Eurotiales</taxon>
        <taxon>Aspergillaceae</taxon>
        <taxon>Penicillium</taxon>
    </lineage>
</organism>
<reference evidence="2" key="1">
    <citation type="submission" date="2022-12" db="EMBL/GenBank/DDBJ databases">
        <authorList>
            <person name="Petersen C."/>
        </authorList>
    </citation>
    <scope>NUCLEOTIDE SEQUENCE</scope>
    <source>
        <strain evidence="2">IBT 15544</strain>
    </source>
</reference>
<proteinExistence type="predicted"/>
<protein>
    <submittedName>
        <fullName evidence="2">Uncharacterized protein</fullName>
    </submittedName>
</protein>
<feature type="compositionally biased region" description="Basic residues" evidence="1">
    <location>
        <begin position="1"/>
        <end position="10"/>
    </location>
</feature>
<feature type="region of interest" description="Disordered" evidence="1">
    <location>
        <begin position="76"/>
        <end position="121"/>
    </location>
</feature>
<gene>
    <name evidence="2" type="ORF">N7498_001921</name>
</gene>
<accession>A0A9W9NAT3</accession>
<reference evidence="2" key="2">
    <citation type="journal article" date="2023" name="IMA Fungus">
        <title>Comparative genomic study of the Penicillium genus elucidates a diverse pangenome and 15 lateral gene transfer events.</title>
        <authorList>
            <person name="Petersen C."/>
            <person name="Sorensen T."/>
            <person name="Nielsen M.R."/>
            <person name="Sondergaard T.E."/>
            <person name="Sorensen J.L."/>
            <person name="Fitzpatrick D.A."/>
            <person name="Frisvad J.C."/>
            <person name="Nielsen K.L."/>
        </authorList>
    </citation>
    <scope>NUCLEOTIDE SEQUENCE</scope>
    <source>
        <strain evidence="2">IBT 15544</strain>
    </source>
</reference>
<dbReference type="GeneID" id="83176284"/>
<keyword evidence="3" id="KW-1185">Reference proteome</keyword>